<dbReference type="Pfam" id="PF13715">
    <property type="entry name" value="CarbopepD_reg_2"/>
    <property type="match status" value="1"/>
</dbReference>
<evidence type="ECO:0000313" key="11">
    <source>
        <dbReference type="Proteomes" id="UP000316775"/>
    </source>
</evidence>
<evidence type="ECO:0000256" key="5">
    <source>
        <dbReference type="ARBA" id="ARBA00023136"/>
    </source>
</evidence>
<dbReference type="RefSeq" id="WP_073243203.1">
    <property type="nucleotide sequence ID" value="NZ_BJNP01000033.1"/>
</dbReference>
<feature type="signal peptide" evidence="8">
    <location>
        <begin position="1"/>
        <end position="19"/>
    </location>
</feature>
<keyword evidence="4 7" id="KW-0812">Transmembrane</keyword>
<proteinExistence type="inferred from homology"/>
<evidence type="ECO:0000256" key="4">
    <source>
        <dbReference type="ARBA" id="ARBA00022692"/>
    </source>
</evidence>
<dbReference type="InterPro" id="IPR036942">
    <property type="entry name" value="Beta-barrel_TonB_sf"/>
</dbReference>
<comment type="caution">
    <text evidence="10">The sequence shown here is derived from an EMBL/GenBank/DDBJ whole genome shotgun (WGS) entry which is preliminary data.</text>
</comment>
<keyword evidence="5 7" id="KW-0472">Membrane</keyword>
<sequence length="1023" mass="110456">MKKIILIFMIVFTAQVSLAQVKNVKGVVTDSDGGPLPGVSIAVQGVQKGVSSDLDGKFTIQVQKGQTLIFSYVGLETQNIVVGDAETMNVKLLAAASNTLNEVVITSLGIKKTRKSLTYAAQELKGEELTRVKDANVINTIAGKIAGVTVTKSSSGTGGSTKVVIRGNSSITNNQPLYVIDGVPLYNSGSGQPNESFGNLAGGNRDGGDVVSLLNSDDYDGMTVLKGASATALYGSEGANGVILLTSKKGKEGKSNFVASSVTTFETAAYLPEFQTDYIAAAGAEESWGAKQAFKDHVKDFFNTGTTQITSLRFSTASSVASTSISYANTSATGIIPGNSVKKNNFGINQSGKFFDDKLTVTGKANYTSQTAVNRPVNGFYFNPLTGVYLMPRGNDFNSYKENFEVFDPVRNLMAQNWMTDRDIMQNPYWAINRNKSEDKDNYFNGTLGLNYKVNDWLTVASRYSFNRVERNFEKKIYATTQGTLSHVNGRYIDIKSIGTQRYGDILATINTKFNDDFSFVANIGASIKNTVSDDKTVLDSGIGGGLAYANWFTLGNFVNNAENIQTIGDKRETQSVFGATTFGYKDYLFLDVSGRNDWSSTLVNTNKKAFFYPSVGLTAIISDMTTMPDFINFSKVRASYAQVGNDISAFVTSPTSTIKGGVITNPTVGPRPGETLKPELKSEFEIGTEWRMFNNKLGLEVSYYNSVTKNQYVQVPAPSTNPYGYINYGFNAGSIENKGVEIILTGKIINKDKFNWDTTVNFSKNKNTVKEIPSELGGHINLTDPGVNSYRYALVEGRPFGVIEGIKVKKDDQGRVLMAAPQYDGSGALIAGSDQVIQKSADFEEIGNSNPDFMIGFSNSFRMGAFTANVLIDGRFGGNVMSLTQAQNDSFGVSKASGDARNNGGVALNAVYPDGSPYAGKMNAQTYYSQIGGRAGATGEYIYDATNVSVREISIGYSFNPKVLPFIQAASISLIARNLFFIYKDAPFDPNIAMSTGEGLQGVDIYGLPSTRSIGLNLNVTF</sequence>
<dbReference type="InterPro" id="IPR012910">
    <property type="entry name" value="Plug_dom"/>
</dbReference>
<evidence type="ECO:0000256" key="3">
    <source>
        <dbReference type="ARBA" id="ARBA00022452"/>
    </source>
</evidence>
<dbReference type="InterPro" id="IPR023996">
    <property type="entry name" value="TonB-dep_OMP_SusC/RagA"/>
</dbReference>
<evidence type="ECO:0000313" key="10">
    <source>
        <dbReference type="EMBL" id="GEC73091.1"/>
    </source>
</evidence>
<keyword evidence="8" id="KW-0732">Signal</keyword>
<dbReference type="SUPFAM" id="SSF49464">
    <property type="entry name" value="Carboxypeptidase regulatory domain-like"/>
    <property type="match status" value="1"/>
</dbReference>
<gene>
    <name evidence="10" type="ORF">FFL01_26300</name>
</gene>
<dbReference type="EMBL" id="BJNP01000033">
    <property type="protein sequence ID" value="GEC73091.1"/>
    <property type="molecule type" value="Genomic_DNA"/>
</dbReference>
<dbReference type="NCBIfam" id="TIGR04057">
    <property type="entry name" value="SusC_RagA_signa"/>
    <property type="match status" value="1"/>
</dbReference>
<dbReference type="Gene3D" id="2.40.170.20">
    <property type="entry name" value="TonB-dependent receptor, beta-barrel domain"/>
    <property type="match status" value="1"/>
</dbReference>
<dbReference type="InterPro" id="IPR023997">
    <property type="entry name" value="TonB-dep_OMP_SusC/RagA_CS"/>
</dbReference>
<reference evidence="10 11" key="1">
    <citation type="submission" date="2019-06" db="EMBL/GenBank/DDBJ databases">
        <title>Whole genome shotgun sequence of Flavobacterium flevense NBRC 14960.</title>
        <authorList>
            <person name="Hosoyama A."/>
            <person name="Uohara A."/>
            <person name="Ohji S."/>
            <person name="Ichikawa N."/>
        </authorList>
    </citation>
    <scope>NUCLEOTIDE SEQUENCE [LARGE SCALE GENOMIC DNA]</scope>
    <source>
        <strain evidence="10 11">NBRC 14960</strain>
    </source>
</reference>
<dbReference type="InterPro" id="IPR039426">
    <property type="entry name" value="TonB-dep_rcpt-like"/>
</dbReference>
<name>A0A4Y4AXV8_9FLAO</name>
<dbReference type="GO" id="GO:0009279">
    <property type="term" value="C:cell outer membrane"/>
    <property type="evidence" value="ECO:0007669"/>
    <property type="project" value="UniProtKB-SubCell"/>
</dbReference>
<dbReference type="NCBIfam" id="TIGR04056">
    <property type="entry name" value="OMP_RagA_SusC"/>
    <property type="match status" value="1"/>
</dbReference>
<organism evidence="10 11">
    <name type="scientific">Flavobacterium flevense</name>
    <dbReference type="NCBI Taxonomy" id="983"/>
    <lineage>
        <taxon>Bacteria</taxon>
        <taxon>Pseudomonadati</taxon>
        <taxon>Bacteroidota</taxon>
        <taxon>Flavobacteriia</taxon>
        <taxon>Flavobacteriales</taxon>
        <taxon>Flavobacteriaceae</taxon>
        <taxon>Flavobacterium</taxon>
    </lineage>
</organism>
<comment type="similarity">
    <text evidence="7">Belongs to the TonB-dependent receptor family.</text>
</comment>
<accession>A0A4Y4AXV8</accession>
<dbReference type="Gene3D" id="2.60.40.1120">
    <property type="entry name" value="Carboxypeptidase-like, regulatory domain"/>
    <property type="match status" value="1"/>
</dbReference>
<dbReference type="Pfam" id="PF07715">
    <property type="entry name" value="Plug"/>
    <property type="match status" value="1"/>
</dbReference>
<protein>
    <submittedName>
        <fullName evidence="10">SusC/RagA family TonB-linked outer membrane protein</fullName>
    </submittedName>
</protein>
<dbReference type="InterPro" id="IPR037066">
    <property type="entry name" value="Plug_dom_sf"/>
</dbReference>
<dbReference type="SUPFAM" id="SSF56935">
    <property type="entry name" value="Porins"/>
    <property type="match status" value="1"/>
</dbReference>
<keyword evidence="3 7" id="KW-1134">Transmembrane beta strand</keyword>
<keyword evidence="11" id="KW-1185">Reference proteome</keyword>
<dbReference type="STRING" id="983.SAMN05443543_10373"/>
<evidence type="ECO:0000256" key="1">
    <source>
        <dbReference type="ARBA" id="ARBA00004571"/>
    </source>
</evidence>
<feature type="domain" description="TonB-dependent receptor plug" evidence="9">
    <location>
        <begin position="115"/>
        <end position="242"/>
    </location>
</feature>
<feature type="chain" id="PRO_5022969273" evidence="8">
    <location>
        <begin position="20"/>
        <end position="1023"/>
    </location>
</feature>
<evidence type="ECO:0000259" key="9">
    <source>
        <dbReference type="Pfam" id="PF07715"/>
    </source>
</evidence>
<evidence type="ECO:0000256" key="6">
    <source>
        <dbReference type="ARBA" id="ARBA00023237"/>
    </source>
</evidence>
<evidence type="ECO:0000256" key="7">
    <source>
        <dbReference type="PROSITE-ProRule" id="PRU01360"/>
    </source>
</evidence>
<keyword evidence="6 7" id="KW-0998">Cell outer membrane</keyword>
<dbReference type="Proteomes" id="UP000316775">
    <property type="component" value="Unassembled WGS sequence"/>
</dbReference>
<dbReference type="AlphaFoldDB" id="A0A4Y4AXV8"/>
<dbReference type="OrthoDB" id="9768177at2"/>
<dbReference type="InterPro" id="IPR008969">
    <property type="entry name" value="CarboxyPept-like_regulatory"/>
</dbReference>
<dbReference type="Gene3D" id="2.170.130.10">
    <property type="entry name" value="TonB-dependent receptor, plug domain"/>
    <property type="match status" value="1"/>
</dbReference>
<evidence type="ECO:0000256" key="2">
    <source>
        <dbReference type="ARBA" id="ARBA00022448"/>
    </source>
</evidence>
<dbReference type="PROSITE" id="PS52016">
    <property type="entry name" value="TONB_DEPENDENT_REC_3"/>
    <property type="match status" value="1"/>
</dbReference>
<evidence type="ECO:0000256" key="8">
    <source>
        <dbReference type="SAM" id="SignalP"/>
    </source>
</evidence>
<keyword evidence="2 7" id="KW-0813">Transport</keyword>
<comment type="subcellular location">
    <subcellularLocation>
        <location evidence="1 7">Cell outer membrane</location>
        <topology evidence="1 7">Multi-pass membrane protein</topology>
    </subcellularLocation>
</comment>